<evidence type="ECO:0000256" key="1">
    <source>
        <dbReference type="ARBA" id="ARBA00004141"/>
    </source>
</evidence>
<organism evidence="6 7">
    <name type="scientific">Vallitalea guaymasensis</name>
    <dbReference type="NCBI Taxonomy" id="1185412"/>
    <lineage>
        <taxon>Bacteria</taxon>
        <taxon>Bacillati</taxon>
        <taxon>Bacillota</taxon>
        <taxon>Clostridia</taxon>
        <taxon>Lachnospirales</taxon>
        <taxon>Vallitaleaceae</taxon>
        <taxon>Vallitalea</taxon>
    </lineage>
</organism>
<evidence type="ECO:0000313" key="6">
    <source>
        <dbReference type="EMBL" id="QUH31296.1"/>
    </source>
</evidence>
<keyword evidence="2 5" id="KW-0812">Transmembrane</keyword>
<dbReference type="EMBL" id="CP058561">
    <property type="protein sequence ID" value="QUH31296.1"/>
    <property type="molecule type" value="Genomic_DNA"/>
</dbReference>
<reference evidence="6 7" key="1">
    <citation type="submission" date="2020-07" db="EMBL/GenBank/DDBJ databases">
        <title>Vallitalea guaymasensis genome.</title>
        <authorList>
            <person name="Postec A."/>
        </authorList>
    </citation>
    <scope>NUCLEOTIDE SEQUENCE [LARGE SCALE GENOMIC DNA]</scope>
    <source>
        <strain evidence="6 7">Ra1766G1</strain>
    </source>
</reference>
<protein>
    <submittedName>
        <fullName evidence="6">Rhomboid family intramembrane serine protease</fullName>
    </submittedName>
</protein>
<evidence type="ECO:0000256" key="3">
    <source>
        <dbReference type="ARBA" id="ARBA00022989"/>
    </source>
</evidence>
<dbReference type="GO" id="GO:0016020">
    <property type="term" value="C:membrane"/>
    <property type="evidence" value="ECO:0007669"/>
    <property type="project" value="UniProtKB-SubCell"/>
</dbReference>
<dbReference type="GO" id="GO:0006508">
    <property type="term" value="P:proteolysis"/>
    <property type="evidence" value="ECO:0007669"/>
    <property type="project" value="UniProtKB-KW"/>
</dbReference>
<name>A0A8J8ME82_9FIRM</name>
<keyword evidence="7" id="KW-1185">Reference proteome</keyword>
<dbReference type="InterPro" id="IPR035952">
    <property type="entry name" value="Rhomboid-like_sf"/>
</dbReference>
<evidence type="ECO:0000313" key="7">
    <source>
        <dbReference type="Proteomes" id="UP000677305"/>
    </source>
</evidence>
<feature type="transmembrane region" description="Helical" evidence="5">
    <location>
        <begin position="57"/>
        <end position="83"/>
    </location>
</feature>
<keyword evidence="6" id="KW-0378">Hydrolase</keyword>
<dbReference type="GO" id="GO:0008233">
    <property type="term" value="F:peptidase activity"/>
    <property type="evidence" value="ECO:0007669"/>
    <property type="project" value="UniProtKB-KW"/>
</dbReference>
<feature type="transmembrane region" description="Helical" evidence="5">
    <location>
        <begin position="95"/>
        <end position="115"/>
    </location>
</feature>
<dbReference type="SUPFAM" id="SSF144091">
    <property type="entry name" value="Rhomboid-like"/>
    <property type="match status" value="1"/>
</dbReference>
<comment type="subcellular location">
    <subcellularLocation>
        <location evidence="1">Membrane</location>
        <topology evidence="1">Multi-pass membrane protein</topology>
    </subcellularLocation>
</comment>
<keyword evidence="3 5" id="KW-1133">Transmembrane helix</keyword>
<dbReference type="KEGG" id="vgu:HYG85_21165"/>
<proteinExistence type="predicted"/>
<sequence length="268" mass="31629">MKFLNRLERKLGRFAIRNLMLYIVLCNAFVYIFMNFAPMQTTINLALIPQLIKQGEIWRLVTFVFFPPTTSMFFLVFVLYFYYMIGSTLEHEWGSFKFNIYYLLGVIGAIVGAFITDTPVFSSFYINLSLFLAFARLYPDYQVLLFFIIPVKIKWLAWLDWAYFAYIILMGDSSARLAAIMALINFFIFFGKEIITGTRNTTTSYYRKKQYNAGLNSNKKAYVHKCTVCGRTELDDKNLEFRYCSKCHGYHEYCMDHLHDHEHIKEDN</sequence>
<keyword evidence="6" id="KW-0645">Protease</keyword>
<feature type="transmembrane region" description="Helical" evidence="5">
    <location>
        <begin position="20"/>
        <end position="37"/>
    </location>
</feature>
<keyword evidence="4 5" id="KW-0472">Membrane</keyword>
<feature type="transmembrane region" description="Helical" evidence="5">
    <location>
        <begin position="145"/>
        <end position="169"/>
    </location>
</feature>
<dbReference type="Proteomes" id="UP000677305">
    <property type="component" value="Chromosome"/>
</dbReference>
<dbReference type="RefSeq" id="WP_212691352.1">
    <property type="nucleotide sequence ID" value="NZ_CP058561.1"/>
</dbReference>
<evidence type="ECO:0000256" key="5">
    <source>
        <dbReference type="SAM" id="Phobius"/>
    </source>
</evidence>
<feature type="transmembrane region" description="Helical" evidence="5">
    <location>
        <begin position="121"/>
        <end position="138"/>
    </location>
</feature>
<dbReference type="AlphaFoldDB" id="A0A8J8ME82"/>
<feature type="transmembrane region" description="Helical" evidence="5">
    <location>
        <begin position="175"/>
        <end position="191"/>
    </location>
</feature>
<accession>A0A8J8ME82</accession>
<dbReference type="Gene3D" id="1.20.1540.10">
    <property type="entry name" value="Rhomboid-like"/>
    <property type="match status" value="1"/>
</dbReference>
<evidence type="ECO:0000256" key="4">
    <source>
        <dbReference type="ARBA" id="ARBA00023136"/>
    </source>
</evidence>
<gene>
    <name evidence="6" type="ORF">HYG85_21165</name>
</gene>
<evidence type="ECO:0000256" key="2">
    <source>
        <dbReference type="ARBA" id="ARBA00022692"/>
    </source>
</evidence>